<name>A0A8T4IIF7_9SPHN</name>
<evidence type="ECO:0000259" key="9">
    <source>
        <dbReference type="PROSITE" id="PS50914"/>
    </source>
</evidence>
<dbReference type="InterPro" id="IPR011066">
    <property type="entry name" value="MscS_channel_C_sf"/>
</dbReference>
<dbReference type="GO" id="GO:0008381">
    <property type="term" value="F:mechanosensitive monoatomic ion channel activity"/>
    <property type="evidence" value="ECO:0007669"/>
    <property type="project" value="InterPro"/>
</dbReference>
<evidence type="ECO:0000256" key="8">
    <source>
        <dbReference type="SAM" id="SignalP"/>
    </source>
</evidence>
<keyword evidence="6" id="KW-0813">Transport</keyword>
<dbReference type="PROSITE" id="PS50914">
    <property type="entry name" value="BON"/>
    <property type="match status" value="1"/>
</dbReference>
<comment type="caution">
    <text evidence="10">The sequence shown here is derived from an EMBL/GenBank/DDBJ whole genome shotgun (WGS) entry which is preliminary data.</text>
</comment>
<proteinExistence type="inferred from homology"/>
<dbReference type="GO" id="GO:0005886">
    <property type="term" value="C:plasma membrane"/>
    <property type="evidence" value="ECO:0007669"/>
    <property type="project" value="UniProtKB-SubCell"/>
</dbReference>
<evidence type="ECO:0000256" key="5">
    <source>
        <dbReference type="ARBA" id="ARBA00023136"/>
    </source>
</evidence>
<evidence type="ECO:0000256" key="2">
    <source>
        <dbReference type="ARBA" id="ARBA00022475"/>
    </source>
</evidence>
<comment type="function">
    <text evidence="6">Mechanosensitive channel that participates in the regulation of osmotic pressure changes within the cell, opening in response to stretch forces in the membrane lipid bilayer, without the need for other proteins. Contributes to normal resistance to hypoosmotic shock. Forms an ion channel of 1.0 nanosiemens conductance with a slight preference for anions.</text>
</comment>
<keyword evidence="6" id="KW-0407">Ion channel</keyword>
<feature type="domain" description="BON" evidence="9">
    <location>
        <begin position="46"/>
        <end position="112"/>
    </location>
</feature>
<evidence type="ECO:0000256" key="7">
    <source>
        <dbReference type="SAM" id="MobiDB-lite"/>
    </source>
</evidence>
<evidence type="ECO:0000256" key="4">
    <source>
        <dbReference type="ARBA" id="ARBA00022989"/>
    </source>
</evidence>
<dbReference type="Gene3D" id="1.10.287.1260">
    <property type="match status" value="1"/>
</dbReference>
<dbReference type="InterPro" id="IPR023408">
    <property type="entry name" value="MscS_beta-dom_sf"/>
</dbReference>
<keyword evidence="2" id="KW-1003">Cell membrane</keyword>
<comment type="subcellular location">
    <subcellularLocation>
        <location evidence="6">Cell inner membrane</location>
        <topology evidence="6">Multi-pass membrane protein</topology>
    </subcellularLocation>
    <subcellularLocation>
        <location evidence="1">Cell membrane</location>
        <topology evidence="1">Multi-pass membrane protein</topology>
    </subcellularLocation>
</comment>
<dbReference type="InterPro" id="IPR006685">
    <property type="entry name" value="MscS_channel_2nd"/>
</dbReference>
<feature type="transmembrane region" description="Helical" evidence="6">
    <location>
        <begin position="135"/>
        <end position="158"/>
    </location>
</feature>
<feature type="signal peptide" evidence="8">
    <location>
        <begin position="1"/>
        <end position="20"/>
    </location>
</feature>
<dbReference type="InterPro" id="IPR045275">
    <property type="entry name" value="MscS_archaea/bacteria_type"/>
</dbReference>
<feature type="compositionally biased region" description="Basic and acidic residues" evidence="7">
    <location>
        <begin position="423"/>
        <end position="451"/>
    </location>
</feature>
<feature type="region of interest" description="Disordered" evidence="7">
    <location>
        <begin position="398"/>
        <end position="451"/>
    </location>
</feature>
<evidence type="ECO:0000256" key="3">
    <source>
        <dbReference type="ARBA" id="ARBA00022692"/>
    </source>
</evidence>
<dbReference type="EMBL" id="JAGRQC010000004">
    <property type="protein sequence ID" value="MBR0553674.1"/>
    <property type="molecule type" value="Genomic_DNA"/>
</dbReference>
<evidence type="ECO:0000256" key="6">
    <source>
        <dbReference type="RuleBase" id="RU369025"/>
    </source>
</evidence>
<dbReference type="SUPFAM" id="SSF50182">
    <property type="entry name" value="Sm-like ribonucleoproteins"/>
    <property type="match status" value="1"/>
</dbReference>
<dbReference type="PANTHER" id="PTHR30221:SF1">
    <property type="entry name" value="SMALL-CONDUCTANCE MECHANOSENSITIVE CHANNEL"/>
    <property type="match status" value="1"/>
</dbReference>
<keyword evidence="6" id="KW-0406">Ion transport</keyword>
<gene>
    <name evidence="10" type="ORF">J7S20_14280</name>
</gene>
<comment type="caution">
    <text evidence="6">Lacks conserved residue(s) required for the propagation of feature annotation.</text>
</comment>
<dbReference type="RefSeq" id="WP_284054918.1">
    <property type="nucleotide sequence ID" value="NZ_JAGRQC010000004.1"/>
</dbReference>
<evidence type="ECO:0000313" key="10">
    <source>
        <dbReference type="EMBL" id="MBR0553674.1"/>
    </source>
</evidence>
<keyword evidence="6" id="KW-0997">Cell inner membrane</keyword>
<dbReference type="Gene3D" id="3.30.70.100">
    <property type="match status" value="1"/>
</dbReference>
<feature type="transmembrane region" description="Helical" evidence="6">
    <location>
        <begin position="199"/>
        <end position="220"/>
    </location>
</feature>
<keyword evidence="5 6" id="KW-0472">Membrane</keyword>
<dbReference type="Proteomes" id="UP000676996">
    <property type="component" value="Unassembled WGS sequence"/>
</dbReference>
<keyword evidence="3 6" id="KW-0812">Transmembrane</keyword>
<feature type="transmembrane region" description="Helical" evidence="6">
    <location>
        <begin position="170"/>
        <end position="193"/>
    </location>
</feature>
<organism evidence="10 11">
    <name type="scientific">Stakelama marina</name>
    <dbReference type="NCBI Taxonomy" id="2826939"/>
    <lineage>
        <taxon>Bacteria</taxon>
        <taxon>Pseudomonadati</taxon>
        <taxon>Pseudomonadota</taxon>
        <taxon>Alphaproteobacteria</taxon>
        <taxon>Sphingomonadales</taxon>
        <taxon>Sphingomonadaceae</taxon>
        <taxon>Stakelama</taxon>
    </lineage>
</organism>
<dbReference type="AlphaFoldDB" id="A0A8T4IIF7"/>
<dbReference type="SUPFAM" id="SSF82689">
    <property type="entry name" value="Mechanosensitive channel protein MscS (YggB), C-terminal domain"/>
    <property type="match status" value="1"/>
</dbReference>
<dbReference type="Pfam" id="PF00924">
    <property type="entry name" value="MS_channel_2nd"/>
    <property type="match status" value="1"/>
</dbReference>
<dbReference type="Gene3D" id="2.30.30.60">
    <property type="match status" value="1"/>
</dbReference>
<reference evidence="10" key="1">
    <citation type="submission" date="2021-04" db="EMBL/GenBank/DDBJ databases">
        <title>Ouciella asimina sp. nov., isolated from the surface seawater in the hydrothermal field of Okinawa Trough.</title>
        <authorList>
            <person name="Shuang W."/>
        </authorList>
    </citation>
    <scope>NUCLEOTIDE SEQUENCE</scope>
    <source>
        <strain evidence="10">LXI357</strain>
    </source>
</reference>
<evidence type="ECO:0000256" key="1">
    <source>
        <dbReference type="ARBA" id="ARBA00004651"/>
    </source>
</evidence>
<dbReference type="PANTHER" id="PTHR30221">
    <property type="entry name" value="SMALL-CONDUCTANCE MECHANOSENSITIVE CHANNEL"/>
    <property type="match status" value="1"/>
</dbReference>
<keyword evidence="11" id="KW-1185">Reference proteome</keyword>
<sequence length="451" mass="47973">MLRALLLFLALVTGASGASAQLLQNQAASAPPQATSTIEAKPAGQQDAAIAERIRGIFSQIDALTGVTVQASQGVVTLSGTVPTAADVQKAEAIAGRVSGVVTVQNQLSRNLAVNQNISPVLGQLRDDLRGLVRALPLIGVALAIAVLIALLGYLIAARERFWRWVTPNSFLAELVQTSIRFVFVILGLVAALELLGATALLGAVLGGAGVIGIALGFAVRDTVDNYVSSLMLSLRQPFRANDHVVIEGSEGRVVRLTSRATVLMTLDGNHLRIPNSVVFKAVILNYTRNPERRFQFDLGVDADDNPVDGMAVGLKALRDIDFVLDEPKASAIIQDVGDSNIVLRFYGWVDQTRTDFFKGRSVAIQTVKSALEDAGFALPEPIYRLRFDEGAPLPLKGVEGAGGTKPAPVKAETGAEAQDTAPEAHIEKLVAEERAEGPEDDLLDNKRPIE</sequence>
<accession>A0A8T4IIF7</accession>
<keyword evidence="8" id="KW-0732">Signal</keyword>
<dbReference type="Pfam" id="PF04972">
    <property type="entry name" value="BON"/>
    <property type="match status" value="1"/>
</dbReference>
<evidence type="ECO:0000313" key="11">
    <source>
        <dbReference type="Proteomes" id="UP000676996"/>
    </source>
</evidence>
<comment type="subunit">
    <text evidence="6">Homoheptamer.</text>
</comment>
<keyword evidence="4 6" id="KW-1133">Transmembrane helix</keyword>
<dbReference type="InterPro" id="IPR010920">
    <property type="entry name" value="LSM_dom_sf"/>
</dbReference>
<dbReference type="Gene3D" id="3.30.1340.30">
    <property type="match status" value="1"/>
</dbReference>
<feature type="chain" id="PRO_5035812188" description="Small-conductance mechanosensitive channel" evidence="8">
    <location>
        <begin position="21"/>
        <end position="451"/>
    </location>
</feature>
<dbReference type="InterPro" id="IPR007055">
    <property type="entry name" value="BON_dom"/>
</dbReference>
<protein>
    <recommendedName>
        <fullName evidence="6">Small-conductance mechanosensitive channel</fullName>
    </recommendedName>
</protein>
<comment type="similarity">
    <text evidence="6">Belongs to the MscS (TC 1.A.23) family.</text>
</comment>